<dbReference type="SUPFAM" id="SSF51735">
    <property type="entry name" value="NAD(P)-binding Rossmann-fold domains"/>
    <property type="match status" value="1"/>
</dbReference>
<evidence type="ECO:0000259" key="2">
    <source>
        <dbReference type="Pfam" id="PF01370"/>
    </source>
</evidence>
<accession>A0A3A1NN27</accession>
<protein>
    <submittedName>
        <fullName evidence="4">TIGR01777 family protein</fullName>
    </submittedName>
</protein>
<dbReference type="Proteomes" id="UP000266691">
    <property type="component" value="Unassembled WGS sequence"/>
</dbReference>
<dbReference type="Pfam" id="PF08338">
    <property type="entry name" value="DUF1731"/>
    <property type="match status" value="1"/>
</dbReference>
<reference evidence="5 7" key="2">
    <citation type="submission" date="2019-07" db="EMBL/GenBank/DDBJ databases">
        <title>Draft genome of two Muricauda strains isolated from deep sea.</title>
        <authorList>
            <person name="Sun C."/>
        </authorList>
    </citation>
    <scope>NUCLEOTIDE SEQUENCE [LARGE SCALE GENOMIC DNA]</scope>
    <source>
        <strain evidence="5 7">72</strain>
    </source>
</reference>
<dbReference type="Pfam" id="PF01370">
    <property type="entry name" value="Epimerase"/>
    <property type="match status" value="1"/>
</dbReference>
<dbReference type="Proteomes" id="UP000321621">
    <property type="component" value="Unassembled WGS sequence"/>
</dbReference>
<name>A0A3A1NN27_9FLAO</name>
<organism evidence="4 6">
    <name type="scientific">Flagellimonas pelagia</name>
    <dbReference type="NCBI Taxonomy" id="2306998"/>
    <lineage>
        <taxon>Bacteria</taxon>
        <taxon>Pseudomonadati</taxon>
        <taxon>Bacteroidota</taxon>
        <taxon>Flavobacteriia</taxon>
        <taxon>Flavobacteriales</taxon>
        <taxon>Flavobacteriaceae</taxon>
        <taxon>Flagellimonas</taxon>
    </lineage>
</organism>
<dbReference type="InterPro" id="IPR013549">
    <property type="entry name" value="DUF1731"/>
</dbReference>
<evidence type="ECO:0000259" key="3">
    <source>
        <dbReference type="Pfam" id="PF08338"/>
    </source>
</evidence>
<evidence type="ECO:0000313" key="4">
    <source>
        <dbReference type="EMBL" id="RIV45389.1"/>
    </source>
</evidence>
<dbReference type="NCBIfam" id="TIGR01777">
    <property type="entry name" value="yfcH"/>
    <property type="match status" value="1"/>
</dbReference>
<dbReference type="Gene3D" id="3.40.50.720">
    <property type="entry name" value="NAD(P)-binding Rossmann-like Domain"/>
    <property type="match status" value="1"/>
</dbReference>
<evidence type="ECO:0000256" key="1">
    <source>
        <dbReference type="ARBA" id="ARBA00009353"/>
    </source>
</evidence>
<dbReference type="RefSeq" id="WP_119647086.1">
    <property type="nucleotide sequence ID" value="NZ_QXFI01000018.1"/>
</dbReference>
<feature type="domain" description="NAD-dependent epimerase/dehydratase" evidence="2">
    <location>
        <begin position="3"/>
        <end position="224"/>
    </location>
</feature>
<reference evidence="4 6" key="1">
    <citation type="submission" date="2018-08" db="EMBL/GenBank/DDBJ databases">
        <title>Proposal of Muricauda 72 sp.nov. and Muricauda NH166 sp.nov., isolated from seawater.</title>
        <authorList>
            <person name="Cheng H."/>
            <person name="Wu Y.-H."/>
            <person name="Guo L.-L."/>
            <person name="Xu X.-W."/>
        </authorList>
    </citation>
    <scope>NUCLEOTIDE SEQUENCE [LARGE SCALE GENOMIC DNA]</scope>
    <source>
        <strain evidence="4 6">72</strain>
    </source>
</reference>
<feature type="domain" description="DUF1731" evidence="3">
    <location>
        <begin position="254"/>
        <end position="300"/>
    </location>
</feature>
<dbReference type="InterPro" id="IPR036291">
    <property type="entry name" value="NAD(P)-bd_dom_sf"/>
</dbReference>
<dbReference type="InterPro" id="IPR010099">
    <property type="entry name" value="SDR39U1"/>
</dbReference>
<gene>
    <name evidence="4" type="ORF">D2V05_07420</name>
    <name evidence="5" type="ORF">FQ017_07355</name>
</gene>
<proteinExistence type="inferred from homology"/>
<evidence type="ECO:0000313" key="7">
    <source>
        <dbReference type="Proteomes" id="UP000321621"/>
    </source>
</evidence>
<dbReference type="OrthoDB" id="9801773at2"/>
<dbReference type="EMBL" id="VNWK01000018">
    <property type="protein sequence ID" value="TXJ96865.1"/>
    <property type="molecule type" value="Genomic_DNA"/>
</dbReference>
<dbReference type="EMBL" id="QXFI01000018">
    <property type="protein sequence ID" value="RIV45389.1"/>
    <property type="molecule type" value="Genomic_DNA"/>
</dbReference>
<dbReference type="InterPro" id="IPR001509">
    <property type="entry name" value="Epimerase_deHydtase"/>
</dbReference>
<evidence type="ECO:0000313" key="6">
    <source>
        <dbReference type="Proteomes" id="UP000266691"/>
    </source>
</evidence>
<keyword evidence="7" id="KW-1185">Reference proteome</keyword>
<comment type="caution">
    <text evidence="4">The sequence shown here is derived from an EMBL/GenBank/DDBJ whole genome shotgun (WGS) entry which is preliminary data.</text>
</comment>
<dbReference type="PANTHER" id="PTHR11092:SF0">
    <property type="entry name" value="EPIMERASE FAMILY PROTEIN SDR39U1"/>
    <property type="match status" value="1"/>
</dbReference>
<dbReference type="AlphaFoldDB" id="A0A3A1NN27"/>
<sequence length="320" mass="35248">MRVLITGATGLVGQAITNVLHSKGIPVNYLTTSKDKITISEDFQGFYWNPSKGEIDLNCFKNVQAIINLAGTNIAKKWTPIHKKKVISSRVNSLKTLKKGLEQVGANDVECLVSASAIGIYPDSLSHYYEEDEKDLDKGFLGKVVKKWEAEADTFKELGINVAKVRIGVVLSTEGGALPKLALPIKNFVGSPLGSGNQWQSWIHIEDLAQLFVFIVENNLKGVYNGVAPNPVTNTKMTKEVARILERPLWMPHVPKFVLRAVLGKMSTLVLASQRVSSKKIEKKGFTFQHANICTALQDLYSSAKEEETSPLEAAKNELI</sequence>
<dbReference type="PANTHER" id="PTHR11092">
    <property type="entry name" value="SUGAR NUCLEOTIDE EPIMERASE RELATED"/>
    <property type="match status" value="1"/>
</dbReference>
<comment type="similarity">
    <text evidence="1">Belongs to the NAD(P)-dependent epimerase/dehydratase family. SDR39U1 subfamily.</text>
</comment>
<evidence type="ECO:0000313" key="5">
    <source>
        <dbReference type="EMBL" id="TXJ96865.1"/>
    </source>
</evidence>